<organism evidence="1 2">
    <name type="scientific">Koleobacter methoxysyntrophicus</name>
    <dbReference type="NCBI Taxonomy" id="2751313"/>
    <lineage>
        <taxon>Bacteria</taxon>
        <taxon>Bacillati</taxon>
        <taxon>Bacillota</taxon>
        <taxon>Clostridia</taxon>
        <taxon>Koleobacterales</taxon>
        <taxon>Koleobacteraceae</taxon>
        <taxon>Koleobacter</taxon>
    </lineage>
</organism>
<proteinExistence type="predicted"/>
<dbReference type="Proteomes" id="UP000662904">
    <property type="component" value="Chromosome"/>
</dbReference>
<reference evidence="1" key="1">
    <citation type="submission" date="2020-07" db="EMBL/GenBank/DDBJ databases">
        <title>Koleobacter methoxysyntrophicus gen. nov., sp. nov., a novel anaerobic bacterium isolated from deep subsurface oil field and proposal of Koleobacterales ord. nov. in the phylum Firmicutes.</title>
        <authorList>
            <person name="Sakamoto S."/>
            <person name="Tamaki H."/>
        </authorList>
    </citation>
    <scope>NUCLEOTIDE SEQUENCE</scope>
    <source>
        <strain evidence="1">NRmbB1</strain>
    </source>
</reference>
<evidence type="ECO:0000313" key="2">
    <source>
        <dbReference type="Proteomes" id="UP000662904"/>
    </source>
</evidence>
<keyword evidence="2" id="KW-1185">Reference proteome</keyword>
<gene>
    <name evidence="1" type="ORF">H0A61_01152</name>
</gene>
<dbReference type="SUPFAM" id="SSF52540">
    <property type="entry name" value="P-loop containing nucleoside triphosphate hydrolases"/>
    <property type="match status" value="2"/>
</dbReference>
<dbReference type="Gene3D" id="3.40.50.300">
    <property type="entry name" value="P-loop containing nucleotide triphosphate hydrolases"/>
    <property type="match status" value="1"/>
</dbReference>
<protein>
    <recommendedName>
        <fullName evidence="3">ATPase</fullName>
    </recommendedName>
</protein>
<dbReference type="AlphaFoldDB" id="A0A8A0RMX7"/>
<dbReference type="RefSeq" id="WP_206709011.1">
    <property type="nucleotide sequence ID" value="NZ_CP059066.1"/>
</dbReference>
<dbReference type="InterPro" id="IPR027417">
    <property type="entry name" value="P-loop_NTPase"/>
</dbReference>
<evidence type="ECO:0000313" key="1">
    <source>
        <dbReference type="EMBL" id="QSQ08807.1"/>
    </source>
</evidence>
<dbReference type="KEGG" id="kme:H0A61_01152"/>
<accession>A0A8A0RMX7</accession>
<dbReference type="EMBL" id="CP059066">
    <property type="protein sequence ID" value="QSQ08807.1"/>
    <property type="molecule type" value="Genomic_DNA"/>
</dbReference>
<name>A0A8A0RMX7_9FIRM</name>
<evidence type="ECO:0008006" key="3">
    <source>
        <dbReference type="Google" id="ProtNLM"/>
    </source>
</evidence>
<sequence>MKKGIIRNIYPGGNTSKGFYSFYSYVAREDANKIFYVKGGPGVGKSTFIKGIGMDLVDRGLDVEFLYCSSDNDSLDGVYVPDMDAGVIDGTAPHMIDPKNPGAVDEIINLGEFWDEGLLRENRQDIIRLNREIGRLFRRVYSHLKGAKLFLDELENCILDAGALDIKGLNRKAVELIDRIFDNETLKNKDGSGRCKIKTTRHLFATAITPQGPSSFLKNLFEPVKKRIIIKGHPGSGKNTILQKIAGAAVSLGLKADIFHCSLDPDKVEHIIIPEIDTGVITSAPPHEYASGEWDIVVNTDEFVDFDHLKPYQSEMEKAQKRYSEIFSDAVAFLAKAKELHDELEKYYVSSMDFKKVEVKREEVVERILKLK</sequence>